<gene>
    <name evidence="2" type="ORF">QWY28_19540</name>
</gene>
<keyword evidence="1" id="KW-0812">Transmembrane</keyword>
<evidence type="ECO:0000313" key="2">
    <source>
        <dbReference type="EMBL" id="MDN4175167.1"/>
    </source>
</evidence>
<keyword evidence="1" id="KW-0472">Membrane</keyword>
<evidence type="ECO:0008006" key="4">
    <source>
        <dbReference type="Google" id="ProtNLM"/>
    </source>
</evidence>
<protein>
    <recommendedName>
        <fullName evidence="4">RDD domain-containing protein</fullName>
    </recommendedName>
</protein>
<sequence>MKLYADSTPRFAIQLALDALLVGWVVLWIWVGTTVHDGTMELAGPGERTAASATSLSESMGDAGRYLEDVPLVGDGIASPFEQASDASTALADAGEATVRAVERLAFWLGVSIAVIPILVVGSRYLPGRVRFVREASAAQRYVDGPADLELFALRAMAHQPLHVLSRVTDDPVGAWRRGDGDVIDRLARLELAEHGLQPPAGVR</sequence>
<dbReference type="RefSeq" id="WP_300954337.1">
    <property type="nucleotide sequence ID" value="NZ_JAUHJQ010000010.1"/>
</dbReference>
<comment type="caution">
    <text evidence="2">The sequence shown here is derived from an EMBL/GenBank/DDBJ whole genome shotgun (WGS) entry which is preliminary data.</text>
</comment>
<accession>A0ABT8FLX5</accession>
<keyword evidence="1" id="KW-1133">Transmembrane helix</keyword>
<feature type="transmembrane region" description="Helical" evidence="1">
    <location>
        <begin position="105"/>
        <end position="126"/>
    </location>
</feature>
<dbReference type="EMBL" id="JAUHJQ010000010">
    <property type="protein sequence ID" value="MDN4175167.1"/>
    <property type="molecule type" value="Genomic_DNA"/>
</dbReference>
<name>A0ABT8FLX5_9ACTN</name>
<evidence type="ECO:0000256" key="1">
    <source>
        <dbReference type="SAM" id="Phobius"/>
    </source>
</evidence>
<reference evidence="2" key="1">
    <citation type="submission" date="2023-06" db="EMBL/GenBank/DDBJ databases">
        <title>Draft genome sequence of Nocardioides sp. SOB77.</title>
        <authorList>
            <person name="Zhang G."/>
        </authorList>
    </citation>
    <scope>NUCLEOTIDE SEQUENCE</scope>
    <source>
        <strain evidence="2">SOB77</strain>
    </source>
</reference>
<dbReference type="Proteomes" id="UP001168620">
    <property type="component" value="Unassembled WGS sequence"/>
</dbReference>
<feature type="transmembrane region" description="Helical" evidence="1">
    <location>
        <begin position="12"/>
        <end position="31"/>
    </location>
</feature>
<keyword evidence="3" id="KW-1185">Reference proteome</keyword>
<proteinExistence type="predicted"/>
<evidence type="ECO:0000313" key="3">
    <source>
        <dbReference type="Proteomes" id="UP001168620"/>
    </source>
</evidence>
<organism evidence="2 3">
    <name type="scientific">Nocardioides oceani</name>
    <dbReference type="NCBI Taxonomy" id="3058369"/>
    <lineage>
        <taxon>Bacteria</taxon>
        <taxon>Bacillati</taxon>
        <taxon>Actinomycetota</taxon>
        <taxon>Actinomycetes</taxon>
        <taxon>Propionibacteriales</taxon>
        <taxon>Nocardioidaceae</taxon>
        <taxon>Nocardioides</taxon>
    </lineage>
</organism>